<dbReference type="SUPFAM" id="SSF53850">
    <property type="entry name" value="Periplasmic binding protein-like II"/>
    <property type="match status" value="1"/>
</dbReference>
<dbReference type="Gene3D" id="3.30.70.260">
    <property type="match status" value="1"/>
</dbReference>
<dbReference type="EMBL" id="BARS01028680">
    <property type="protein sequence ID" value="GAG11279.1"/>
    <property type="molecule type" value="Genomic_DNA"/>
</dbReference>
<dbReference type="Pfam" id="PF00800">
    <property type="entry name" value="PDT"/>
    <property type="match status" value="1"/>
</dbReference>
<keyword evidence="6" id="KW-0456">Lyase</keyword>
<comment type="catalytic activity">
    <reaction evidence="7">
        <text>prephenate + H(+) = 3-phenylpyruvate + CO2 + H2O</text>
        <dbReference type="Rhea" id="RHEA:21648"/>
        <dbReference type="ChEBI" id="CHEBI:15377"/>
        <dbReference type="ChEBI" id="CHEBI:15378"/>
        <dbReference type="ChEBI" id="CHEBI:16526"/>
        <dbReference type="ChEBI" id="CHEBI:18005"/>
        <dbReference type="ChEBI" id="CHEBI:29934"/>
        <dbReference type="EC" id="4.2.1.51"/>
    </reaction>
</comment>
<evidence type="ECO:0000256" key="7">
    <source>
        <dbReference type="ARBA" id="ARBA00047848"/>
    </source>
</evidence>
<protein>
    <recommendedName>
        <fullName evidence="2">prephenate dehydratase</fullName>
        <ecNumber evidence="2">4.2.1.51</ecNumber>
    </recommendedName>
</protein>
<gene>
    <name evidence="10" type="ORF">S01H1_44926</name>
</gene>
<dbReference type="EC" id="4.2.1.51" evidence="2"/>
<dbReference type="NCBIfam" id="NF008865">
    <property type="entry name" value="PRK11898.1"/>
    <property type="match status" value="1"/>
</dbReference>
<evidence type="ECO:0000256" key="4">
    <source>
        <dbReference type="ARBA" id="ARBA00023141"/>
    </source>
</evidence>
<evidence type="ECO:0000256" key="3">
    <source>
        <dbReference type="ARBA" id="ARBA00022605"/>
    </source>
</evidence>
<dbReference type="PROSITE" id="PS51671">
    <property type="entry name" value="ACT"/>
    <property type="match status" value="1"/>
</dbReference>
<dbReference type="PROSITE" id="PS51171">
    <property type="entry name" value="PREPHENATE_DEHYDR_3"/>
    <property type="match status" value="1"/>
</dbReference>
<proteinExistence type="predicted"/>
<dbReference type="GO" id="GO:0009094">
    <property type="term" value="P:L-phenylalanine biosynthetic process"/>
    <property type="evidence" value="ECO:0007669"/>
    <property type="project" value="UniProtKB-KW"/>
</dbReference>
<dbReference type="PANTHER" id="PTHR21022:SF19">
    <property type="entry name" value="PREPHENATE DEHYDRATASE-RELATED"/>
    <property type="match status" value="1"/>
</dbReference>
<dbReference type="InterPro" id="IPR002912">
    <property type="entry name" value="ACT_dom"/>
</dbReference>
<reference evidence="10" key="1">
    <citation type="journal article" date="2014" name="Front. Microbiol.">
        <title>High frequency of phylogenetically diverse reductive dehalogenase-homologous genes in deep subseafloor sedimentary metagenomes.</title>
        <authorList>
            <person name="Kawai M."/>
            <person name="Futagami T."/>
            <person name="Toyoda A."/>
            <person name="Takaki Y."/>
            <person name="Nishi S."/>
            <person name="Hori S."/>
            <person name="Arai W."/>
            <person name="Tsubouchi T."/>
            <person name="Morono Y."/>
            <person name="Uchiyama I."/>
            <person name="Ito T."/>
            <person name="Fujiyama A."/>
            <person name="Inagaki F."/>
            <person name="Takami H."/>
        </authorList>
    </citation>
    <scope>NUCLEOTIDE SEQUENCE</scope>
    <source>
        <strain evidence="10">Expedition CK06-06</strain>
    </source>
</reference>
<evidence type="ECO:0000259" key="9">
    <source>
        <dbReference type="PROSITE" id="PS51671"/>
    </source>
</evidence>
<sequence length="262" mass="28575">EEAALRYDPEAQLLPFVSISAVAAAIDSGMADEGVVPIENSLEGSVPETLDILIHDSRLSVRNEIVLPIEHLLLARPGTRPSDVKVISSVPQALAQCRGYIERCFPKAALEAALSTAAAVEETVGRENAAAIGNRRAAELYGAEVLAEGIQDRSSNLTRFVVLAHEDHPPTGDDKTSLAFAFAVEDRPGLLVSALEEFSGRGINLSKIESRPSKERLGVYIFMADLDSHRTEETLAECLERVREKCSFFRILGSYPRYREKG</sequence>
<comment type="caution">
    <text evidence="10">The sequence shown here is derived from an EMBL/GenBank/DDBJ whole genome shotgun (WGS) entry which is preliminary data.</text>
</comment>
<dbReference type="GO" id="GO:0004664">
    <property type="term" value="F:prephenate dehydratase activity"/>
    <property type="evidence" value="ECO:0007669"/>
    <property type="project" value="UniProtKB-EC"/>
</dbReference>
<evidence type="ECO:0000256" key="2">
    <source>
        <dbReference type="ARBA" id="ARBA00013147"/>
    </source>
</evidence>
<keyword evidence="5" id="KW-0584">Phenylalanine biosynthesis</keyword>
<dbReference type="InterPro" id="IPR001086">
    <property type="entry name" value="Preph_deHydtase"/>
</dbReference>
<keyword evidence="4" id="KW-0057">Aromatic amino acid biosynthesis</keyword>
<dbReference type="FunFam" id="3.30.70.260:FF:000012">
    <property type="entry name" value="Prephenate dehydratase"/>
    <property type="match status" value="1"/>
</dbReference>
<evidence type="ECO:0000259" key="8">
    <source>
        <dbReference type="PROSITE" id="PS51171"/>
    </source>
</evidence>
<feature type="domain" description="ACT" evidence="9">
    <location>
        <begin position="179"/>
        <end position="256"/>
    </location>
</feature>
<evidence type="ECO:0000256" key="1">
    <source>
        <dbReference type="ARBA" id="ARBA00004741"/>
    </source>
</evidence>
<dbReference type="Gene3D" id="3.40.190.10">
    <property type="entry name" value="Periplasmic binding protein-like II"/>
    <property type="match status" value="2"/>
</dbReference>
<dbReference type="InterPro" id="IPR018528">
    <property type="entry name" value="Preph_deHydtase_CS"/>
</dbReference>
<comment type="pathway">
    <text evidence="1">Amino-acid biosynthesis; L-phenylalanine biosynthesis; phenylpyruvate from prephenate: step 1/1.</text>
</comment>
<dbReference type="CDD" id="cd04905">
    <property type="entry name" value="ACT_CM-PDT"/>
    <property type="match status" value="1"/>
</dbReference>
<feature type="non-terminal residue" evidence="10">
    <location>
        <position position="1"/>
    </location>
</feature>
<accession>X0UZL6</accession>
<dbReference type="PROSITE" id="PS00858">
    <property type="entry name" value="PREPHENATE_DEHYDR_2"/>
    <property type="match status" value="1"/>
</dbReference>
<dbReference type="AlphaFoldDB" id="X0UZL6"/>
<keyword evidence="3" id="KW-0028">Amino-acid biosynthesis</keyword>
<evidence type="ECO:0000256" key="6">
    <source>
        <dbReference type="ARBA" id="ARBA00023239"/>
    </source>
</evidence>
<name>X0UZL6_9ZZZZ</name>
<dbReference type="CDD" id="cd13633">
    <property type="entry name" value="PBP2_Sa-PDT_like"/>
    <property type="match status" value="1"/>
</dbReference>
<organism evidence="10">
    <name type="scientific">marine sediment metagenome</name>
    <dbReference type="NCBI Taxonomy" id="412755"/>
    <lineage>
        <taxon>unclassified sequences</taxon>
        <taxon>metagenomes</taxon>
        <taxon>ecological metagenomes</taxon>
    </lineage>
</organism>
<evidence type="ECO:0000313" key="10">
    <source>
        <dbReference type="EMBL" id="GAG11279.1"/>
    </source>
</evidence>
<feature type="domain" description="Prephenate dehydratase" evidence="8">
    <location>
        <begin position="1"/>
        <end position="165"/>
    </location>
</feature>
<dbReference type="SUPFAM" id="SSF55021">
    <property type="entry name" value="ACT-like"/>
    <property type="match status" value="1"/>
</dbReference>
<evidence type="ECO:0000256" key="5">
    <source>
        <dbReference type="ARBA" id="ARBA00023222"/>
    </source>
</evidence>
<dbReference type="PANTHER" id="PTHR21022">
    <property type="entry name" value="PREPHENATE DEHYDRATASE P PROTEIN"/>
    <property type="match status" value="1"/>
</dbReference>
<dbReference type="InterPro" id="IPR045865">
    <property type="entry name" value="ACT-like_dom_sf"/>
</dbReference>
<dbReference type="GO" id="GO:0005737">
    <property type="term" value="C:cytoplasm"/>
    <property type="evidence" value="ECO:0007669"/>
    <property type="project" value="TreeGrafter"/>
</dbReference>
<dbReference type="Pfam" id="PF01842">
    <property type="entry name" value="ACT"/>
    <property type="match status" value="1"/>
</dbReference>